<dbReference type="VEuPathDB" id="FungiDB:LEMA_P060020.1"/>
<dbReference type="PROSITE" id="PS00036">
    <property type="entry name" value="BZIP_BASIC"/>
    <property type="match status" value="1"/>
</dbReference>
<feature type="compositionally biased region" description="Low complexity" evidence="7">
    <location>
        <begin position="42"/>
        <end position="59"/>
    </location>
</feature>
<dbReference type="PROSITE" id="PS50217">
    <property type="entry name" value="BZIP"/>
    <property type="match status" value="1"/>
</dbReference>
<name>E4ZIE7_LEPMJ</name>
<protein>
    <recommendedName>
        <fullName evidence="8">BZIP domain-containing protein</fullName>
    </recommendedName>
</protein>
<evidence type="ECO:0000259" key="8">
    <source>
        <dbReference type="PROSITE" id="PS50217"/>
    </source>
</evidence>
<keyword evidence="2" id="KW-0805">Transcription regulation</keyword>
<keyword evidence="6" id="KW-0175">Coiled coil</keyword>
<evidence type="ECO:0000256" key="2">
    <source>
        <dbReference type="ARBA" id="ARBA00023015"/>
    </source>
</evidence>
<dbReference type="OMA" id="MQYSSAT"/>
<dbReference type="SMART" id="SM00338">
    <property type="entry name" value="BRLZ"/>
    <property type="match status" value="1"/>
</dbReference>
<dbReference type="GO" id="GO:0005634">
    <property type="term" value="C:nucleus"/>
    <property type="evidence" value="ECO:0007669"/>
    <property type="project" value="UniProtKB-SubCell"/>
</dbReference>
<dbReference type="EMBL" id="FP929065">
    <property type="protein sequence ID" value="CBX90968.1"/>
    <property type="molecule type" value="Genomic_DNA"/>
</dbReference>
<keyword evidence="4" id="KW-0804">Transcription</keyword>
<dbReference type="AlphaFoldDB" id="E4ZIE7"/>
<dbReference type="GeneID" id="13284930"/>
<proteinExistence type="predicted"/>
<dbReference type="PANTHER" id="PTHR13044">
    <property type="entry name" value="ACTIVATING TRANSCRIPTION FACTOR ATF 4/5"/>
    <property type="match status" value="1"/>
</dbReference>
<feature type="region of interest" description="Disordered" evidence="7">
    <location>
        <begin position="37"/>
        <end position="61"/>
    </location>
</feature>
<dbReference type="GO" id="GO:0001228">
    <property type="term" value="F:DNA-binding transcription activator activity, RNA polymerase II-specific"/>
    <property type="evidence" value="ECO:0007669"/>
    <property type="project" value="TreeGrafter"/>
</dbReference>
<evidence type="ECO:0000256" key="6">
    <source>
        <dbReference type="SAM" id="Coils"/>
    </source>
</evidence>
<evidence type="ECO:0000313" key="10">
    <source>
        <dbReference type="Proteomes" id="UP000002668"/>
    </source>
</evidence>
<dbReference type="STRING" id="985895.E4ZIE7"/>
<keyword evidence="10" id="KW-1185">Reference proteome</keyword>
<dbReference type="PANTHER" id="PTHR13044:SF38">
    <property type="entry name" value="BZIP DOMAIN-CONTAINING PROTEIN"/>
    <property type="match status" value="1"/>
</dbReference>
<evidence type="ECO:0000256" key="1">
    <source>
        <dbReference type="ARBA" id="ARBA00004123"/>
    </source>
</evidence>
<organism evidence="10">
    <name type="scientific">Leptosphaeria maculans (strain JN3 / isolate v23.1.3 / race Av1-4-5-6-7-8)</name>
    <name type="common">Blackleg fungus</name>
    <name type="synonym">Phoma lingam</name>
    <dbReference type="NCBI Taxonomy" id="985895"/>
    <lineage>
        <taxon>Eukaryota</taxon>
        <taxon>Fungi</taxon>
        <taxon>Dikarya</taxon>
        <taxon>Ascomycota</taxon>
        <taxon>Pezizomycotina</taxon>
        <taxon>Dothideomycetes</taxon>
        <taxon>Pleosporomycetidae</taxon>
        <taxon>Pleosporales</taxon>
        <taxon>Pleosporineae</taxon>
        <taxon>Leptosphaeriaceae</taxon>
        <taxon>Plenodomus</taxon>
        <taxon>Plenodomus lingam/Leptosphaeria maculans species complex</taxon>
    </lineage>
</organism>
<sequence>MQYSSATMHSEVPSSHLGPPTINWDYALSFHIANDSGELQEPPQLSSSATTTSASPTQSVTFAGDFTPTDLLNTSATDWTAFSLPSSDSCYLGNATQMLAGVPSLFTTAEENRNLSAMSSSTASYVSESMSKEHSQSGSSHTSTKDRISYSSEQSSSHSKLSSSKNSPLAPESSRVEKRKANTLAARRYRQKRVDAMCNLEAELKDVKAERDDYKVRCARLEGEVETLRALLRTQK</sequence>
<dbReference type="InterPro" id="IPR004827">
    <property type="entry name" value="bZIP"/>
</dbReference>
<evidence type="ECO:0000256" key="3">
    <source>
        <dbReference type="ARBA" id="ARBA00023125"/>
    </source>
</evidence>
<feature type="compositionally biased region" description="Low complexity" evidence="7">
    <location>
        <begin position="149"/>
        <end position="167"/>
    </location>
</feature>
<keyword evidence="5" id="KW-0539">Nucleus</keyword>
<feature type="domain" description="BZIP" evidence="8">
    <location>
        <begin position="172"/>
        <end position="235"/>
    </location>
</feature>
<reference evidence="10" key="1">
    <citation type="journal article" date="2011" name="Nat. Commun.">
        <title>Effector diversification within compartments of the Leptosphaeria maculans genome affected by Repeat-Induced Point mutations.</title>
        <authorList>
            <person name="Rouxel T."/>
            <person name="Grandaubert J."/>
            <person name="Hane J.K."/>
            <person name="Hoede C."/>
            <person name="van de Wouw A.P."/>
            <person name="Couloux A."/>
            <person name="Dominguez V."/>
            <person name="Anthouard V."/>
            <person name="Bally P."/>
            <person name="Bourras S."/>
            <person name="Cozijnsen A.J."/>
            <person name="Ciuffetti L.M."/>
            <person name="Degrave A."/>
            <person name="Dilmaghani A."/>
            <person name="Duret L."/>
            <person name="Fudal I."/>
            <person name="Goodwin S.B."/>
            <person name="Gout L."/>
            <person name="Glaser N."/>
            <person name="Linglin J."/>
            <person name="Kema G.H.J."/>
            <person name="Lapalu N."/>
            <person name="Lawrence C.B."/>
            <person name="May K."/>
            <person name="Meyer M."/>
            <person name="Ollivier B."/>
            <person name="Poulain J."/>
            <person name="Schoch C.L."/>
            <person name="Simon A."/>
            <person name="Spatafora J.W."/>
            <person name="Stachowiak A."/>
            <person name="Turgeon B.G."/>
            <person name="Tyler B.M."/>
            <person name="Vincent D."/>
            <person name="Weissenbach J."/>
            <person name="Amselem J."/>
            <person name="Quesneville H."/>
            <person name="Oliver R.P."/>
            <person name="Wincker P."/>
            <person name="Balesdent M.-H."/>
            <person name="Howlett B.J."/>
        </authorList>
    </citation>
    <scope>NUCLEOTIDE SEQUENCE [LARGE SCALE GENOMIC DNA]</scope>
    <source>
        <strain evidence="10">JN3 / isolate v23.1.3 / race Av1-4-5-6-7-8</strain>
    </source>
</reference>
<dbReference type="HOGENOM" id="CLU_102631_0_0_1"/>
<dbReference type="InParanoid" id="E4ZIE7"/>
<dbReference type="Proteomes" id="UP000002668">
    <property type="component" value="Genome"/>
</dbReference>
<comment type="subcellular location">
    <subcellularLocation>
        <location evidence="1">Nucleus</location>
    </subcellularLocation>
</comment>
<evidence type="ECO:0000256" key="4">
    <source>
        <dbReference type="ARBA" id="ARBA00023163"/>
    </source>
</evidence>
<feature type="region of interest" description="Disordered" evidence="7">
    <location>
        <begin position="126"/>
        <end position="182"/>
    </location>
</feature>
<gene>
    <name evidence="9" type="ORF">LEMA_P060020.1</name>
</gene>
<dbReference type="RefSeq" id="XP_003834333.1">
    <property type="nucleotide sequence ID" value="XM_003834285.1"/>
</dbReference>
<dbReference type="SUPFAM" id="SSF57959">
    <property type="entry name" value="Leucine zipper domain"/>
    <property type="match status" value="1"/>
</dbReference>
<evidence type="ECO:0000313" key="9">
    <source>
        <dbReference type="EMBL" id="CBX90968.1"/>
    </source>
</evidence>
<dbReference type="OrthoDB" id="2257100at2759"/>
<accession>E4ZIE7</accession>
<evidence type="ECO:0000256" key="5">
    <source>
        <dbReference type="ARBA" id="ARBA00023242"/>
    </source>
</evidence>
<dbReference type="CDD" id="cd12193">
    <property type="entry name" value="bZIP_GCN4"/>
    <property type="match status" value="1"/>
</dbReference>
<dbReference type="Gene3D" id="1.20.5.170">
    <property type="match status" value="1"/>
</dbReference>
<keyword evidence="3" id="KW-0238">DNA-binding</keyword>
<feature type="coiled-coil region" evidence="6">
    <location>
        <begin position="204"/>
        <end position="231"/>
    </location>
</feature>
<dbReference type="InterPro" id="IPR046347">
    <property type="entry name" value="bZIP_sf"/>
</dbReference>
<dbReference type="eggNOG" id="ENOG502SG5D">
    <property type="taxonomic scope" value="Eukaryota"/>
</dbReference>
<evidence type="ECO:0000256" key="7">
    <source>
        <dbReference type="SAM" id="MobiDB-lite"/>
    </source>
</evidence>
<dbReference type="GO" id="GO:0000977">
    <property type="term" value="F:RNA polymerase II transcription regulatory region sequence-specific DNA binding"/>
    <property type="evidence" value="ECO:0007669"/>
    <property type="project" value="TreeGrafter"/>
</dbReference>